<name>A0ABS8UK92_DATST</name>
<evidence type="ECO:0000313" key="2">
    <source>
        <dbReference type="Proteomes" id="UP000823775"/>
    </source>
</evidence>
<keyword evidence="2" id="KW-1185">Reference proteome</keyword>
<evidence type="ECO:0000313" key="1">
    <source>
        <dbReference type="EMBL" id="MCD9558507.1"/>
    </source>
</evidence>
<organism evidence="1 2">
    <name type="scientific">Datura stramonium</name>
    <name type="common">Jimsonweed</name>
    <name type="synonym">Common thornapple</name>
    <dbReference type="NCBI Taxonomy" id="4076"/>
    <lineage>
        <taxon>Eukaryota</taxon>
        <taxon>Viridiplantae</taxon>
        <taxon>Streptophyta</taxon>
        <taxon>Embryophyta</taxon>
        <taxon>Tracheophyta</taxon>
        <taxon>Spermatophyta</taxon>
        <taxon>Magnoliopsida</taxon>
        <taxon>eudicotyledons</taxon>
        <taxon>Gunneridae</taxon>
        <taxon>Pentapetalae</taxon>
        <taxon>asterids</taxon>
        <taxon>lamiids</taxon>
        <taxon>Solanales</taxon>
        <taxon>Solanaceae</taxon>
        <taxon>Solanoideae</taxon>
        <taxon>Datureae</taxon>
        <taxon>Datura</taxon>
    </lineage>
</organism>
<sequence length="142" mass="15689">ADCLMSYYSGGLPCVLLYKWTASCPIIQANLVFYCLGEIALYCVGRFPCVLYKQSVLHHTGELPLTRQTNTLILLPYSPFGSSVDLSICLSSNCQRCLCDASLTKDLLVVDMDKVVILDVKSHLKCPLILIEMGESSIFGKE</sequence>
<feature type="non-terminal residue" evidence="1">
    <location>
        <position position="1"/>
    </location>
</feature>
<dbReference type="Proteomes" id="UP000823775">
    <property type="component" value="Unassembled WGS sequence"/>
</dbReference>
<comment type="caution">
    <text evidence="1">The sequence shown here is derived from an EMBL/GenBank/DDBJ whole genome shotgun (WGS) entry which is preliminary data.</text>
</comment>
<gene>
    <name evidence="1" type="ORF">HAX54_015904</name>
</gene>
<proteinExistence type="predicted"/>
<reference evidence="1 2" key="1">
    <citation type="journal article" date="2021" name="BMC Genomics">
        <title>Datura genome reveals duplications of psychoactive alkaloid biosynthetic genes and high mutation rate following tissue culture.</title>
        <authorList>
            <person name="Rajewski A."/>
            <person name="Carter-House D."/>
            <person name="Stajich J."/>
            <person name="Litt A."/>
        </authorList>
    </citation>
    <scope>NUCLEOTIDE SEQUENCE [LARGE SCALE GENOMIC DNA]</scope>
    <source>
        <strain evidence="1">AR-01</strain>
    </source>
</reference>
<protein>
    <submittedName>
        <fullName evidence="1">Uncharacterized protein</fullName>
    </submittedName>
</protein>
<dbReference type="EMBL" id="JACEIK010002020">
    <property type="protein sequence ID" value="MCD9558507.1"/>
    <property type="molecule type" value="Genomic_DNA"/>
</dbReference>
<accession>A0ABS8UK92</accession>